<comment type="caution">
    <text evidence="2">The sequence shown here is derived from an EMBL/GenBank/DDBJ whole genome shotgun (WGS) entry which is preliminary data.</text>
</comment>
<name>A0A0E9NBH4_SAICN</name>
<dbReference type="AlphaFoldDB" id="A0A0E9NBH4"/>
<reference evidence="2 3" key="3">
    <citation type="journal article" date="2015" name="Genome Announc.">
        <title>Draft Genome Sequence of the Archiascomycetous Yeast Saitoella complicata.</title>
        <authorList>
            <person name="Yamauchi K."/>
            <person name="Kondo S."/>
            <person name="Hamamoto M."/>
            <person name="Takahashi Y."/>
            <person name="Ogura Y."/>
            <person name="Hayashi T."/>
            <person name="Nishida H."/>
        </authorList>
    </citation>
    <scope>NUCLEOTIDE SEQUENCE [LARGE SCALE GENOMIC DNA]</scope>
    <source>
        <strain evidence="2 3">NRRL Y-17804</strain>
    </source>
</reference>
<evidence type="ECO:0000313" key="2">
    <source>
        <dbReference type="EMBL" id="GAO47189.1"/>
    </source>
</evidence>
<protein>
    <submittedName>
        <fullName evidence="2">Uncharacterized protein</fullName>
    </submittedName>
</protein>
<organism evidence="2 3">
    <name type="scientific">Saitoella complicata (strain BCRC 22490 / CBS 7301 / JCM 7358 / NBRC 10748 / NRRL Y-17804)</name>
    <dbReference type="NCBI Taxonomy" id="698492"/>
    <lineage>
        <taxon>Eukaryota</taxon>
        <taxon>Fungi</taxon>
        <taxon>Dikarya</taxon>
        <taxon>Ascomycota</taxon>
        <taxon>Taphrinomycotina</taxon>
        <taxon>Taphrinomycotina incertae sedis</taxon>
        <taxon>Saitoella</taxon>
    </lineage>
</organism>
<dbReference type="STRING" id="698492.A0A0E9NBH4"/>
<evidence type="ECO:0000256" key="1">
    <source>
        <dbReference type="SAM" id="MobiDB-lite"/>
    </source>
</evidence>
<keyword evidence="3" id="KW-1185">Reference proteome</keyword>
<gene>
    <name evidence="2" type="ORF">G7K_1399-t1</name>
</gene>
<sequence>MRGRCDPGPGEEGLDHLSSNDNSNTKSPLAKPATQQIDRVVTLSPHLCLTTQKIGLSKIYLPSFSHDRTLSKRARTQRLLVEDNTVVTGLEPTDGLSGVDLVVNTNATLAVLLLGNTGSGTVHDDVEVHTVDTDSRVVLDTQVNVLLDTETEVTGLGEVALPQLVLLDLETTLEDLLGLGATDGDVNGDLLVTADTEGTDGVAGLGVDGGLTGKLLEDLGGTGETITRLTDTDVEDELGDAELAHGVGGLGLGGLVIWSVLAQSPSRSSEVHSECRTN</sequence>
<reference evidence="2 3" key="1">
    <citation type="journal article" date="2011" name="J. Gen. Appl. Microbiol.">
        <title>Draft genome sequencing of the enigmatic yeast Saitoella complicata.</title>
        <authorList>
            <person name="Nishida H."/>
            <person name="Hamamoto M."/>
            <person name="Sugiyama J."/>
        </authorList>
    </citation>
    <scope>NUCLEOTIDE SEQUENCE [LARGE SCALE GENOMIC DNA]</scope>
    <source>
        <strain evidence="2 3">NRRL Y-17804</strain>
    </source>
</reference>
<feature type="region of interest" description="Disordered" evidence="1">
    <location>
        <begin position="1"/>
        <end position="34"/>
    </location>
</feature>
<feature type="compositionally biased region" description="Polar residues" evidence="1">
    <location>
        <begin position="17"/>
        <end position="34"/>
    </location>
</feature>
<dbReference type="EMBL" id="BACD03000007">
    <property type="protein sequence ID" value="GAO47189.1"/>
    <property type="molecule type" value="Genomic_DNA"/>
</dbReference>
<proteinExistence type="predicted"/>
<reference evidence="2 3" key="2">
    <citation type="journal article" date="2014" name="J. Gen. Appl. Microbiol.">
        <title>The early diverging ascomycetous budding yeast Saitoella complicata has three histone deacetylases belonging to the Clr6, Hos2, and Rpd3 lineages.</title>
        <authorList>
            <person name="Nishida H."/>
            <person name="Matsumoto T."/>
            <person name="Kondo S."/>
            <person name="Hamamoto M."/>
            <person name="Yoshikawa H."/>
        </authorList>
    </citation>
    <scope>NUCLEOTIDE SEQUENCE [LARGE SCALE GENOMIC DNA]</scope>
    <source>
        <strain evidence="2 3">NRRL Y-17804</strain>
    </source>
</reference>
<evidence type="ECO:0000313" key="3">
    <source>
        <dbReference type="Proteomes" id="UP000033140"/>
    </source>
</evidence>
<accession>A0A0E9NBH4</accession>
<dbReference type="Proteomes" id="UP000033140">
    <property type="component" value="Unassembled WGS sequence"/>
</dbReference>